<sequence length="393" mass="44865">MFKNHLEMIGRNESPSKKAKFWQSYIRSLKGSEDIRAHEAPRASRPYSSYLDSPTYRSIYDEPATANERVQSSGYRYLPVSRDTYGYSPRAIYDHHYSRTIPANYDAEKAWNDHLKRMQEIERRYPSRYGLYLRDKPLTPNSLVPLEYEPEDKLLAELNKARRSASPFRPSRTSRAGSEPYVPPPVYWNREGSVPRGGPSVFDRATSLAPFTRPSFRASSLEPLDELFESKLPAIAVAAAAAEAEVAAAVRPSIFERAGSPSPTPVKAGRWGPRPTEVAYDAEGKNRNSSYLFSFYTRRDKIFSLLLFLMAMMIMTILMLMLMNVWKSVAIFFAMRSYLFQSQCPSLEFVKILYIFFGCYPTFLLRTANSPSKKIYVSPAVSGVLKVFNLEFT</sequence>
<name>A0A6J1LW28_DROHY</name>
<keyword evidence="1" id="KW-0472">Membrane</keyword>
<keyword evidence="2" id="KW-1185">Reference proteome</keyword>
<gene>
    <name evidence="3" type="primary">LOC111598605</name>
</gene>
<dbReference type="GeneID" id="111598605"/>
<keyword evidence="1" id="KW-0812">Transmembrane</keyword>
<dbReference type="KEGG" id="dhe:111598605"/>
<reference evidence="3" key="1">
    <citation type="submission" date="2025-08" db="UniProtKB">
        <authorList>
            <consortium name="RefSeq"/>
        </authorList>
    </citation>
    <scope>IDENTIFICATION</scope>
    <source>
        <strain evidence="3">15085-1641.00</strain>
        <tissue evidence="3">Whole body</tissue>
    </source>
</reference>
<dbReference type="OrthoDB" id="6328862at2759"/>
<dbReference type="Proteomes" id="UP000504633">
    <property type="component" value="Unplaced"/>
</dbReference>
<proteinExistence type="predicted"/>
<dbReference type="Pfam" id="PF15929">
    <property type="entry name" value="Myofilin"/>
    <property type="match status" value="1"/>
</dbReference>
<evidence type="ECO:0000256" key="1">
    <source>
        <dbReference type="SAM" id="Phobius"/>
    </source>
</evidence>
<dbReference type="RefSeq" id="XP_023169696.2">
    <property type="nucleotide sequence ID" value="XM_023313928.2"/>
</dbReference>
<dbReference type="AlphaFoldDB" id="A0A6J1LW28"/>
<evidence type="ECO:0000313" key="3">
    <source>
        <dbReference type="RefSeq" id="XP_023169696.2"/>
    </source>
</evidence>
<dbReference type="InterPro" id="IPR031828">
    <property type="entry name" value="Myofilin"/>
</dbReference>
<protein>
    <submittedName>
        <fullName evidence="3">Uncharacterized protein LOC111598605 isoform X1</fullName>
    </submittedName>
</protein>
<evidence type="ECO:0000313" key="2">
    <source>
        <dbReference type="Proteomes" id="UP000504633"/>
    </source>
</evidence>
<organism evidence="2 3">
    <name type="scientific">Drosophila hydei</name>
    <name type="common">Fruit fly</name>
    <dbReference type="NCBI Taxonomy" id="7224"/>
    <lineage>
        <taxon>Eukaryota</taxon>
        <taxon>Metazoa</taxon>
        <taxon>Ecdysozoa</taxon>
        <taxon>Arthropoda</taxon>
        <taxon>Hexapoda</taxon>
        <taxon>Insecta</taxon>
        <taxon>Pterygota</taxon>
        <taxon>Neoptera</taxon>
        <taxon>Endopterygota</taxon>
        <taxon>Diptera</taxon>
        <taxon>Brachycera</taxon>
        <taxon>Muscomorpha</taxon>
        <taxon>Ephydroidea</taxon>
        <taxon>Drosophilidae</taxon>
        <taxon>Drosophila</taxon>
    </lineage>
</organism>
<accession>A0A6J1LW28</accession>
<keyword evidence="1" id="KW-1133">Transmembrane helix</keyword>
<feature type="transmembrane region" description="Helical" evidence="1">
    <location>
        <begin position="302"/>
        <end position="326"/>
    </location>
</feature>